<evidence type="ECO:0000313" key="14">
    <source>
        <dbReference type="Proteomes" id="UP000796880"/>
    </source>
</evidence>
<feature type="transmembrane region" description="Helical" evidence="11">
    <location>
        <begin position="121"/>
        <end position="139"/>
    </location>
</feature>
<dbReference type="Proteomes" id="UP000796880">
    <property type="component" value="Unassembled WGS sequence"/>
</dbReference>
<dbReference type="InterPro" id="IPR045150">
    <property type="entry name" value="CYB561D1/2"/>
</dbReference>
<dbReference type="GO" id="GO:0020037">
    <property type="term" value="F:heme binding"/>
    <property type="evidence" value="ECO:0007669"/>
    <property type="project" value="TreeGrafter"/>
</dbReference>
<reference evidence="13" key="1">
    <citation type="submission" date="2020-03" db="EMBL/GenBank/DDBJ databases">
        <title>A high-quality chromosome-level genome assembly of a woody plant with both climbing and erect habits, Rhamnella rubrinervis.</title>
        <authorList>
            <person name="Lu Z."/>
            <person name="Yang Y."/>
            <person name="Zhu X."/>
            <person name="Sun Y."/>
        </authorList>
    </citation>
    <scope>NUCLEOTIDE SEQUENCE</scope>
    <source>
        <strain evidence="13">BYM</strain>
        <tissue evidence="13">Leaf</tissue>
    </source>
</reference>
<evidence type="ECO:0000256" key="4">
    <source>
        <dbReference type="ARBA" id="ARBA00022617"/>
    </source>
</evidence>
<evidence type="ECO:0000256" key="7">
    <source>
        <dbReference type="ARBA" id="ARBA00022982"/>
    </source>
</evidence>
<evidence type="ECO:0000256" key="3">
    <source>
        <dbReference type="ARBA" id="ARBA00022448"/>
    </source>
</evidence>
<dbReference type="GO" id="GO:0016020">
    <property type="term" value="C:membrane"/>
    <property type="evidence" value="ECO:0007669"/>
    <property type="project" value="UniProtKB-SubCell"/>
</dbReference>
<comment type="subcellular location">
    <subcellularLocation>
        <location evidence="2">Membrane</location>
        <topology evidence="2">Multi-pass membrane protein</topology>
    </subcellularLocation>
</comment>
<name>A0A8K0HGA6_9ROSA</name>
<comment type="caution">
    <text evidence="13">The sequence shown here is derived from an EMBL/GenBank/DDBJ whole genome shotgun (WGS) entry which is preliminary data.</text>
</comment>
<evidence type="ECO:0000256" key="11">
    <source>
        <dbReference type="SAM" id="Phobius"/>
    </source>
</evidence>
<feature type="transmembrane region" description="Helical" evidence="11">
    <location>
        <begin position="7"/>
        <end position="26"/>
    </location>
</feature>
<gene>
    <name evidence="13" type="ORF">FNV43_RR07275</name>
</gene>
<proteinExistence type="predicted"/>
<dbReference type="OrthoDB" id="19261at2759"/>
<accession>A0A8K0HGA6</accession>
<dbReference type="CDD" id="cd08760">
    <property type="entry name" value="Cyt_b561_FRRS1_like"/>
    <property type="match status" value="1"/>
</dbReference>
<evidence type="ECO:0000256" key="5">
    <source>
        <dbReference type="ARBA" id="ARBA00022692"/>
    </source>
</evidence>
<evidence type="ECO:0000256" key="1">
    <source>
        <dbReference type="ARBA" id="ARBA00001970"/>
    </source>
</evidence>
<evidence type="ECO:0000256" key="8">
    <source>
        <dbReference type="ARBA" id="ARBA00022989"/>
    </source>
</evidence>
<organism evidence="13 14">
    <name type="scientific">Rhamnella rubrinervis</name>
    <dbReference type="NCBI Taxonomy" id="2594499"/>
    <lineage>
        <taxon>Eukaryota</taxon>
        <taxon>Viridiplantae</taxon>
        <taxon>Streptophyta</taxon>
        <taxon>Embryophyta</taxon>
        <taxon>Tracheophyta</taxon>
        <taxon>Spermatophyta</taxon>
        <taxon>Magnoliopsida</taxon>
        <taxon>eudicotyledons</taxon>
        <taxon>Gunneridae</taxon>
        <taxon>Pentapetalae</taxon>
        <taxon>rosids</taxon>
        <taxon>fabids</taxon>
        <taxon>Rosales</taxon>
        <taxon>Rhamnaceae</taxon>
        <taxon>rhamnoid group</taxon>
        <taxon>Rhamneae</taxon>
        <taxon>Rhamnella</taxon>
    </lineage>
</organism>
<evidence type="ECO:0000256" key="10">
    <source>
        <dbReference type="ARBA" id="ARBA00023136"/>
    </source>
</evidence>
<evidence type="ECO:0000256" key="2">
    <source>
        <dbReference type="ARBA" id="ARBA00004141"/>
    </source>
</evidence>
<keyword evidence="9" id="KW-0408">Iron</keyword>
<dbReference type="GO" id="GO:0140575">
    <property type="term" value="F:transmembrane monodehydroascorbate reductase activity"/>
    <property type="evidence" value="ECO:0007669"/>
    <property type="project" value="InterPro"/>
</dbReference>
<evidence type="ECO:0000256" key="6">
    <source>
        <dbReference type="ARBA" id="ARBA00022723"/>
    </source>
</evidence>
<dbReference type="PANTHER" id="PTHR15422:SF24">
    <property type="entry name" value="DOMON RELATED DOMAIN-CONTAINING PROTEIN"/>
    <property type="match status" value="1"/>
</dbReference>
<evidence type="ECO:0000256" key="9">
    <source>
        <dbReference type="ARBA" id="ARBA00023004"/>
    </source>
</evidence>
<dbReference type="SMART" id="SM00665">
    <property type="entry name" value="B561"/>
    <property type="match status" value="1"/>
</dbReference>
<comment type="cofactor">
    <cofactor evidence="1">
        <name>heme b</name>
        <dbReference type="ChEBI" id="CHEBI:60344"/>
    </cofactor>
</comment>
<evidence type="ECO:0000313" key="13">
    <source>
        <dbReference type="EMBL" id="KAF3451183.1"/>
    </source>
</evidence>
<sequence length="200" mass="22215">MQSLGKLAYISAAYYLLLLLLLPLVACSSHEDDNQSTRAHKAIKTNFHKLSPQMTSNIRVHGLLLWVSMGLLMPAGILSIRISVREPQGSIPAKMLAVLLATAGAVMSIKNFENSFNNNHQRIGLALYIAIWVQALMGFEASQDKREYIQQQGVTLGNNLETITPHQQNDIINNAQTNHNQKDLLPLPCAKRNALMNLFD</sequence>
<keyword evidence="10 11" id="KW-0472">Membrane</keyword>
<keyword evidence="7" id="KW-0249">Electron transport</keyword>
<keyword evidence="3" id="KW-0813">Transport</keyword>
<dbReference type="Gene3D" id="1.20.120.1770">
    <property type="match status" value="1"/>
</dbReference>
<keyword evidence="14" id="KW-1185">Reference proteome</keyword>
<evidence type="ECO:0000259" key="12">
    <source>
        <dbReference type="SMART" id="SM00665"/>
    </source>
</evidence>
<dbReference type="EMBL" id="VOIH02000003">
    <property type="protein sequence ID" value="KAF3451183.1"/>
    <property type="molecule type" value="Genomic_DNA"/>
</dbReference>
<dbReference type="GO" id="GO:0046872">
    <property type="term" value="F:metal ion binding"/>
    <property type="evidence" value="ECO:0007669"/>
    <property type="project" value="UniProtKB-KW"/>
</dbReference>
<keyword evidence="4" id="KW-0349">Heme</keyword>
<feature type="domain" description="Cytochrome b561" evidence="12">
    <location>
        <begin position="60"/>
        <end position="172"/>
    </location>
</feature>
<keyword evidence="6" id="KW-0479">Metal-binding</keyword>
<protein>
    <recommendedName>
        <fullName evidence="12">Cytochrome b561 domain-containing protein</fullName>
    </recommendedName>
</protein>
<dbReference type="AlphaFoldDB" id="A0A8K0HGA6"/>
<keyword evidence="8 11" id="KW-1133">Transmembrane helix</keyword>
<dbReference type="InterPro" id="IPR006593">
    <property type="entry name" value="Cyt_b561/ferric_Rdtase_TM"/>
</dbReference>
<dbReference type="PANTHER" id="PTHR15422">
    <property type="entry name" value="OS05G0565100 PROTEIN"/>
    <property type="match status" value="1"/>
</dbReference>
<feature type="transmembrane region" description="Helical" evidence="11">
    <location>
        <begin position="63"/>
        <end position="84"/>
    </location>
</feature>
<feature type="transmembrane region" description="Helical" evidence="11">
    <location>
        <begin position="91"/>
        <end position="109"/>
    </location>
</feature>
<keyword evidence="5 11" id="KW-0812">Transmembrane</keyword>